<keyword evidence="3" id="KW-1185">Reference proteome</keyword>
<name>A0ABQ9YSS9_9CRUS</name>
<proteinExistence type="predicted"/>
<dbReference type="EMBL" id="JAOYFB010000001">
    <property type="protein sequence ID" value="KAK4003665.1"/>
    <property type="molecule type" value="Genomic_DNA"/>
</dbReference>
<comment type="caution">
    <text evidence="2">The sequence shown here is derived from an EMBL/GenBank/DDBJ whole genome shotgun (WGS) entry which is preliminary data.</text>
</comment>
<accession>A0ABQ9YSS9</accession>
<reference evidence="2 3" key="1">
    <citation type="journal article" date="2023" name="Nucleic Acids Res.">
        <title>The hologenome of Daphnia magna reveals possible DNA methylation and microbiome-mediated evolution of the host genome.</title>
        <authorList>
            <person name="Chaturvedi A."/>
            <person name="Li X."/>
            <person name="Dhandapani V."/>
            <person name="Marshall H."/>
            <person name="Kissane S."/>
            <person name="Cuenca-Cambronero M."/>
            <person name="Asole G."/>
            <person name="Calvet F."/>
            <person name="Ruiz-Romero M."/>
            <person name="Marangio P."/>
            <person name="Guigo R."/>
            <person name="Rago D."/>
            <person name="Mirbahai L."/>
            <person name="Eastwood N."/>
            <person name="Colbourne J.K."/>
            <person name="Zhou J."/>
            <person name="Mallon E."/>
            <person name="Orsini L."/>
        </authorList>
    </citation>
    <scope>NUCLEOTIDE SEQUENCE [LARGE SCALE GENOMIC DNA]</scope>
    <source>
        <strain evidence="2">LRV0_1</strain>
    </source>
</reference>
<feature type="region of interest" description="Disordered" evidence="1">
    <location>
        <begin position="76"/>
        <end position="99"/>
    </location>
</feature>
<organism evidence="2 3">
    <name type="scientific">Daphnia magna</name>
    <dbReference type="NCBI Taxonomy" id="35525"/>
    <lineage>
        <taxon>Eukaryota</taxon>
        <taxon>Metazoa</taxon>
        <taxon>Ecdysozoa</taxon>
        <taxon>Arthropoda</taxon>
        <taxon>Crustacea</taxon>
        <taxon>Branchiopoda</taxon>
        <taxon>Diplostraca</taxon>
        <taxon>Cladocera</taxon>
        <taxon>Anomopoda</taxon>
        <taxon>Daphniidae</taxon>
        <taxon>Daphnia</taxon>
    </lineage>
</organism>
<feature type="compositionally biased region" description="Basic and acidic residues" evidence="1">
    <location>
        <begin position="88"/>
        <end position="99"/>
    </location>
</feature>
<sequence length="99" mass="11247">MMIDLPHPPDGIKTLHYEEDVAIYSQGKSDNMAEKNATLPGMGPRILREQNYPRNVLQIPEHTDSTTAIHPWKTYPSNGESEIPGVNLRHEAHLGRQHR</sequence>
<gene>
    <name evidence="2" type="ORF">OUZ56_005421</name>
</gene>
<protein>
    <submittedName>
        <fullName evidence="2">Uncharacterized protein</fullName>
    </submittedName>
</protein>
<dbReference type="Proteomes" id="UP001234178">
    <property type="component" value="Unassembled WGS sequence"/>
</dbReference>
<evidence type="ECO:0000256" key="1">
    <source>
        <dbReference type="SAM" id="MobiDB-lite"/>
    </source>
</evidence>
<evidence type="ECO:0000313" key="2">
    <source>
        <dbReference type="EMBL" id="KAK4003665.1"/>
    </source>
</evidence>
<evidence type="ECO:0000313" key="3">
    <source>
        <dbReference type="Proteomes" id="UP001234178"/>
    </source>
</evidence>